<accession>A0A6V8LPL1</accession>
<reference evidence="2 3" key="1">
    <citation type="submission" date="2020-04" db="EMBL/GenBank/DDBJ databases">
        <authorList>
            <consortium name="Desulfovibrio sp. FSS-1 genome sequencing consortium"/>
            <person name="Shimoshige H."/>
            <person name="Kobayashi H."/>
            <person name="Maekawa T."/>
        </authorList>
    </citation>
    <scope>NUCLEOTIDE SEQUENCE [LARGE SCALE GENOMIC DNA]</scope>
    <source>
        <strain evidence="2 3">SIID29052-01</strain>
    </source>
</reference>
<reference evidence="2 3" key="2">
    <citation type="submission" date="2020-05" db="EMBL/GenBank/DDBJ databases">
        <title>Draft genome sequence of Desulfovibrio sp. strainFSS-1.</title>
        <authorList>
            <person name="Shimoshige H."/>
            <person name="Kobayashi H."/>
            <person name="Maekawa T."/>
        </authorList>
    </citation>
    <scope>NUCLEOTIDE SEQUENCE [LARGE SCALE GENOMIC DNA]</scope>
    <source>
        <strain evidence="2 3">SIID29052-01</strain>
    </source>
</reference>
<sequence length="249" mass="27861">MEPILNKPEGQMRGPGQREHALEPPSVELVIARYREDVSWLADMGLPATVYDKSGDPTPPETFGAVWTPLPNVGRESHTYLTHILARYPDFPDFTAFLQGDPFKHLSADGEADAAALKAAIERNVRLGSAFTGFAWFKLKCDRLGRPHAMDTPEARDRWKGRSRDIPVGAVYAELFAGDVPETFLATAPAGLLFVSKERILSRSKRFYKRCLQLILDDPDDARNTGHAFERLWQVIFNAKTPSRQGIDP</sequence>
<dbReference type="AlphaFoldDB" id="A0A6V8LPL1"/>
<protein>
    <recommendedName>
        <fullName evidence="4">DUF3431 domain-containing protein</fullName>
    </recommendedName>
</protein>
<dbReference type="EMBL" id="BLTE01000010">
    <property type="protein sequence ID" value="GFK94492.1"/>
    <property type="molecule type" value="Genomic_DNA"/>
</dbReference>
<evidence type="ECO:0008006" key="4">
    <source>
        <dbReference type="Google" id="ProtNLM"/>
    </source>
</evidence>
<evidence type="ECO:0000313" key="3">
    <source>
        <dbReference type="Proteomes" id="UP000494245"/>
    </source>
</evidence>
<dbReference type="PANTHER" id="PTHR37490">
    <property type="entry name" value="EXPRESSED PROTEIN"/>
    <property type="match status" value="1"/>
</dbReference>
<dbReference type="Pfam" id="PF11913">
    <property type="entry name" value="DUF3431"/>
    <property type="match status" value="1"/>
</dbReference>
<dbReference type="PANTHER" id="PTHR37490:SF2">
    <property type="match status" value="1"/>
</dbReference>
<gene>
    <name evidence="2" type="ORF">NNJEOMEG_02338</name>
</gene>
<keyword evidence="3" id="KW-1185">Reference proteome</keyword>
<evidence type="ECO:0000256" key="1">
    <source>
        <dbReference type="SAM" id="MobiDB-lite"/>
    </source>
</evidence>
<organism evidence="2 3">
    <name type="scientific">Fundidesulfovibrio magnetotacticus</name>
    <dbReference type="NCBI Taxonomy" id="2730080"/>
    <lineage>
        <taxon>Bacteria</taxon>
        <taxon>Pseudomonadati</taxon>
        <taxon>Thermodesulfobacteriota</taxon>
        <taxon>Desulfovibrionia</taxon>
        <taxon>Desulfovibrionales</taxon>
        <taxon>Desulfovibrionaceae</taxon>
        <taxon>Fundidesulfovibrio</taxon>
    </lineage>
</organism>
<dbReference type="Proteomes" id="UP000494245">
    <property type="component" value="Unassembled WGS sequence"/>
</dbReference>
<dbReference type="RefSeq" id="WP_308464637.1">
    <property type="nucleotide sequence ID" value="NZ_BLTE01000010.1"/>
</dbReference>
<comment type="caution">
    <text evidence="2">The sequence shown here is derived from an EMBL/GenBank/DDBJ whole genome shotgun (WGS) entry which is preliminary data.</text>
</comment>
<feature type="region of interest" description="Disordered" evidence="1">
    <location>
        <begin position="1"/>
        <end position="23"/>
    </location>
</feature>
<name>A0A6V8LPL1_9BACT</name>
<evidence type="ECO:0000313" key="2">
    <source>
        <dbReference type="EMBL" id="GFK94492.1"/>
    </source>
</evidence>
<proteinExistence type="predicted"/>
<dbReference type="InterPro" id="IPR021838">
    <property type="entry name" value="DUF3431"/>
</dbReference>